<dbReference type="SUPFAM" id="SSF49265">
    <property type="entry name" value="Fibronectin type III"/>
    <property type="match status" value="1"/>
</dbReference>
<reference evidence="7 8" key="1">
    <citation type="submission" date="2017-07" db="EMBL/GenBank/DDBJ databases">
        <title>Leptospira spp. isolated from tropical soils.</title>
        <authorList>
            <person name="Thibeaux R."/>
            <person name="Iraola G."/>
            <person name="Ferres I."/>
            <person name="Bierque E."/>
            <person name="Girault D."/>
            <person name="Soupe-Gilbert M.-E."/>
            <person name="Picardeau M."/>
            <person name="Goarant C."/>
        </authorList>
    </citation>
    <scope>NUCLEOTIDE SEQUENCE [LARGE SCALE GENOMIC DNA]</scope>
    <source>
        <strain evidence="7 8">ATI7-C-A2</strain>
    </source>
</reference>
<keyword evidence="2" id="KW-0964">Secreted</keyword>
<proteinExistence type="predicted"/>
<feature type="domain" description="Fibronectin type-III" evidence="6">
    <location>
        <begin position="406"/>
        <end position="511"/>
    </location>
</feature>
<dbReference type="Gene3D" id="2.60.40.10">
    <property type="entry name" value="Immunoglobulins"/>
    <property type="match status" value="1"/>
</dbReference>
<dbReference type="Proteomes" id="UP000231857">
    <property type="component" value="Unassembled WGS sequence"/>
</dbReference>
<keyword evidence="8" id="KW-1185">Reference proteome</keyword>
<feature type="region of interest" description="Disordered" evidence="5">
    <location>
        <begin position="534"/>
        <end position="567"/>
    </location>
</feature>
<keyword evidence="3" id="KW-0732">Signal</keyword>
<evidence type="ECO:0000313" key="7">
    <source>
        <dbReference type="EMBL" id="PKA16933.1"/>
    </source>
</evidence>
<feature type="compositionally biased region" description="Acidic residues" evidence="5">
    <location>
        <begin position="542"/>
        <end position="555"/>
    </location>
</feature>
<dbReference type="InterPro" id="IPR013783">
    <property type="entry name" value="Ig-like_fold"/>
</dbReference>
<dbReference type="CDD" id="cd00063">
    <property type="entry name" value="FN3"/>
    <property type="match status" value="1"/>
</dbReference>
<comment type="caution">
    <text evidence="7">The sequence shown here is derived from an EMBL/GenBank/DDBJ whole genome shotgun (WGS) entry which is preliminary data.</text>
</comment>
<evidence type="ECO:0000256" key="5">
    <source>
        <dbReference type="SAM" id="MobiDB-lite"/>
    </source>
</evidence>
<dbReference type="InterPro" id="IPR003961">
    <property type="entry name" value="FN3_dom"/>
</dbReference>
<organism evidence="7 8">
    <name type="scientific">Leptospira haakeii</name>
    <dbReference type="NCBI Taxonomy" id="2023198"/>
    <lineage>
        <taxon>Bacteria</taxon>
        <taxon>Pseudomonadati</taxon>
        <taxon>Spirochaetota</taxon>
        <taxon>Spirochaetia</taxon>
        <taxon>Leptospirales</taxon>
        <taxon>Leptospiraceae</taxon>
        <taxon>Leptospira</taxon>
    </lineage>
</organism>
<keyword evidence="4" id="KW-0106">Calcium</keyword>
<accession>A0ABX4PRB4</accession>
<dbReference type="SMART" id="SM00060">
    <property type="entry name" value="FN3"/>
    <property type="match status" value="1"/>
</dbReference>
<evidence type="ECO:0000256" key="2">
    <source>
        <dbReference type="ARBA" id="ARBA00022525"/>
    </source>
</evidence>
<gene>
    <name evidence="7" type="ORF">CH363_05935</name>
</gene>
<dbReference type="Pfam" id="PF18884">
    <property type="entry name" value="TSP3_bac"/>
    <property type="match status" value="2"/>
</dbReference>
<evidence type="ECO:0000256" key="1">
    <source>
        <dbReference type="ARBA" id="ARBA00004613"/>
    </source>
</evidence>
<evidence type="ECO:0000256" key="3">
    <source>
        <dbReference type="ARBA" id="ARBA00022729"/>
    </source>
</evidence>
<dbReference type="PROSITE" id="PS50853">
    <property type="entry name" value="FN3"/>
    <property type="match status" value="1"/>
</dbReference>
<name>A0ABX4PRB4_9LEPT</name>
<protein>
    <recommendedName>
        <fullName evidence="6">Fibronectin type-III domain-containing protein</fullName>
    </recommendedName>
</protein>
<dbReference type="InterPro" id="IPR059100">
    <property type="entry name" value="TSP3_bac"/>
</dbReference>
<comment type="subcellular location">
    <subcellularLocation>
        <location evidence="1">Secreted</location>
    </subcellularLocation>
</comment>
<dbReference type="InterPro" id="IPR036116">
    <property type="entry name" value="FN3_sf"/>
</dbReference>
<dbReference type="EMBL" id="NPEI01000002">
    <property type="protein sequence ID" value="PKA16933.1"/>
    <property type="molecule type" value="Genomic_DNA"/>
</dbReference>
<sequence>MSVFIIQFIEYKKRFMKRSGAFMKIRSLCLLLIGTFSISCSGAWDLFKKEDKFPLPILASFAPSVQLPEEINSSSLRISERPQSETPTLIGKNSVPIGNVHDIYLEFKDKNGDLISTLGKRFHFKKAATLKYKVDRNTLRSSGLSEEFAIFYQDHVTKKWILVPGHVWDAETSTITVTTDHFTPFILTAMPLASPSGLPVPPACIAADSSSLDLQGVLDDSSVSQAKFSLIGEGFQYYQDRVYTVKTNEGAFRELGFEGALGISTCQGGAGGCGSAAIHKNFQGNEYISFNAPKNLEVYILYDTRGGATPSDTSQDADWLNSDYILLNGKYVFTTDTGLDPDLVPGASGYKVYKSNRIYLAGERVVLPGNKRGTIAGGIQSTYWVIIKPAGSQGFLSPASSLCSIPPANIPPSVTGLKVFPGSDRILLHWDNPQDPALKNVLIRRSQTLAPASLGAGNAPGGSELTTESYLDTGLSPNTTYYYSVFALNEDGVYNGVASISTSTGTDTDGDGLSDLAEVSFDLSQYFQSGASYFSNPNSADTDGDGVSDGDEITAGEDPANPDRTPPNLIVIKKESAIGLEYQNSHVDILLEETATPEVVKYFTQEATQDKPFTAVPNPPHPFSNLWTFQKPTYITSEPNRKAKYFVVWGKDKAGNISPLAGDSFIFAKDVLDPDLVFVRNKSVGEINILSISPSDGKISIRQKIVGNYDSMAFSPKEKDYLFLNRTNTAPSTDSLEIWKYDIFSGQYSLQISYPRTAPSVSHKSAIDVSVDGKKLYLITDLGPEAGATTYIEYNFNSSTGVLAEAQRKGMGSIKPDQIRVDSTGRELFMLAAAGLYRLLIPELIAEGTSNARYTDNETYLSSYIQDMKYFGHYEDPVFHIYADASDPVSGQLRMFRDKGNLKERAKVVDVPAGYRARAVTMAATENDPNSSLKKFFVLTKASMPVENRIVRRTQSTILSEFTLSELDVSWIDVDPGYRFLYAATQTGDFLTYAILQGQNGAPKFVLKDRINITSSFGLSIEAIHKMNRAQLSFIPSYGKIRRLRTLPGQSFFEGAGFYPSGEQIGFAFIVNSPTWAGCPGITPVQNFTSTAQYASGLPFPNDTATTPVSFSYQNGMPIFQFFAPVKPGNTRVNVELAETYPGCITPPVYFGGTQYTIALDDFKIRTLKMVEVPVQSVDTSWGVTTPYSPYPQQPPAPSDSVGSEYISYEAKFQYYDVRGNFNRAYYVFWAGILFPTGNCFRSGVTEAEGQAQCEAENNWPWRIDSFEIYYNRFYYKGFYTYSLPYTGP</sequence>
<evidence type="ECO:0000259" key="6">
    <source>
        <dbReference type="PROSITE" id="PS50853"/>
    </source>
</evidence>
<evidence type="ECO:0000313" key="8">
    <source>
        <dbReference type="Proteomes" id="UP000231857"/>
    </source>
</evidence>
<evidence type="ECO:0000256" key="4">
    <source>
        <dbReference type="ARBA" id="ARBA00022837"/>
    </source>
</evidence>